<dbReference type="InterPro" id="IPR035979">
    <property type="entry name" value="RBD_domain_sf"/>
</dbReference>
<feature type="compositionally biased region" description="Basic and acidic residues" evidence="2">
    <location>
        <begin position="1"/>
        <end position="14"/>
    </location>
</feature>
<feature type="region of interest" description="Disordered" evidence="2">
    <location>
        <begin position="724"/>
        <end position="749"/>
    </location>
</feature>
<dbReference type="SUPFAM" id="SSF54928">
    <property type="entry name" value="RNA-binding domain, RBD"/>
    <property type="match status" value="1"/>
</dbReference>
<feature type="compositionally biased region" description="Basic and acidic residues" evidence="2">
    <location>
        <begin position="511"/>
        <end position="527"/>
    </location>
</feature>
<dbReference type="GO" id="GO:0003723">
    <property type="term" value="F:RNA binding"/>
    <property type="evidence" value="ECO:0007669"/>
    <property type="project" value="UniProtKB-UniRule"/>
</dbReference>
<dbReference type="Proteomes" id="UP001408789">
    <property type="component" value="Unassembled WGS sequence"/>
</dbReference>
<proteinExistence type="predicted"/>
<dbReference type="Pfam" id="PF00076">
    <property type="entry name" value="RRM_1"/>
    <property type="match status" value="1"/>
</dbReference>
<feature type="region of interest" description="Disordered" evidence="2">
    <location>
        <begin position="395"/>
        <end position="532"/>
    </location>
</feature>
<comment type="caution">
    <text evidence="4">The sequence shown here is derived from an EMBL/GenBank/DDBJ whole genome shotgun (WGS) entry which is preliminary data.</text>
</comment>
<feature type="region of interest" description="Disordered" evidence="2">
    <location>
        <begin position="1"/>
        <end position="37"/>
    </location>
</feature>
<reference evidence="4 5" key="1">
    <citation type="submission" date="2024-04" db="EMBL/GenBank/DDBJ databases">
        <title>The reference genome of an endangered Asteraceae, Deinandra increscens subsp. villosa, native to the Central Coast of California.</title>
        <authorList>
            <person name="Guilliams M."/>
            <person name="Hasenstab-Lehman K."/>
            <person name="Meyer R."/>
            <person name="Mcevoy S."/>
        </authorList>
    </citation>
    <scope>NUCLEOTIDE SEQUENCE [LARGE SCALE GENOMIC DNA]</scope>
    <source>
        <tissue evidence="4">Leaf</tissue>
    </source>
</reference>
<feature type="compositionally biased region" description="Basic residues" evidence="2">
    <location>
        <begin position="477"/>
        <end position="489"/>
    </location>
</feature>
<dbReference type="CDD" id="cd00590">
    <property type="entry name" value="RRM_SF"/>
    <property type="match status" value="1"/>
</dbReference>
<dbReference type="Gene3D" id="3.30.70.330">
    <property type="match status" value="1"/>
</dbReference>
<dbReference type="InterPro" id="IPR000504">
    <property type="entry name" value="RRM_dom"/>
</dbReference>
<protein>
    <recommendedName>
        <fullName evidence="3">RRM domain-containing protein</fullName>
    </recommendedName>
</protein>
<feature type="compositionally biased region" description="Basic and acidic residues" evidence="2">
    <location>
        <begin position="23"/>
        <end position="34"/>
    </location>
</feature>
<accession>A0AAP0DGI6</accession>
<feature type="compositionally biased region" description="Polar residues" evidence="2">
    <location>
        <begin position="428"/>
        <end position="442"/>
    </location>
</feature>
<feature type="compositionally biased region" description="Basic and acidic residues" evidence="2">
    <location>
        <begin position="395"/>
        <end position="426"/>
    </location>
</feature>
<evidence type="ECO:0000256" key="1">
    <source>
        <dbReference type="PROSITE-ProRule" id="PRU00176"/>
    </source>
</evidence>
<sequence>MSRERNKEREKNPNGEDWQQPSWKKDNRRGEHQGSRRNYNDANKIIFYISNFPEDCSIQKLKGSFSSFGLVSDVYISKKRNCHQERFGFVKYSRLDNRDALDNVKIGNLVLTVNPELFDRDRKPVNRRNTSNPTAPPINSNCPSFFGNTTGSRSYASAVGKGEESPSEKCVFMDEEESEASKSWRSNSLVGRATNLSTLNCIQDYLNGLEAGCIVRYIGGLCVLLSFQSADEAKSFLSEKSWWERKFSSLEEWGGQFIPFERIACLDLVGIPPHLWGAKVFNIIGGMFGVVVKDSDADDRDFNLAKGSAWVLTSERSQIKQMVVVCVNGKKYRCCVRESQEWSPEFITGIPLFHVSQQEEKAPNASENFPVSLQSPEMEEVEEGEILACMEEGESRGYNDDADSMEKPNGKPYESRDINPDIHDVGSDLNNNEVGSDFQNSDVAGKRNSDSHNGPITLDASVGLKTPMLSVGLVKEKNKKGQKTKKRARVQSVSPTSNTSGPTKPSRKKGSVCEKHSHSQEADKTEAAYDGPSEAEIVREVIDTMNLGPVVGDRADYILSRRLRSIKEAIKGWVRKTKEAEHEEINNLTSKCEKWEAEAELQNLSDADRDCWAQAKSRVLEIEKQNTADTRQKARVKWCIEGDENSAYFHGMHRIHQSNNRINGRSKAAAVVVFTPATEGVRRRWIQKVEAEMDLDIDGTNRAQICFTRWISTEIRDCDVSSIGEGASDGDSVSTSSNDGGCGEERQRG</sequence>
<organism evidence="4 5">
    <name type="scientific">Deinandra increscens subsp. villosa</name>
    <dbReference type="NCBI Taxonomy" id="3103831"/>
    <lineage>
        <taxon>Eukaryota</taxon>
        <taxon>Viridiplantae</taxon>
        <taxon>Streptophyta</taxon>
        <taxon>Embryophyta</taxon>
        <taxon>Tracheophyta</taxon>
        <taxon>Spermatophyta</taxon>
        <taxon>Magnoliopsida</taxon>
        <taxon>eudicotyledons</taxon>
        <taxon>Gunneridae</taxon>
        <taxon>Pentapetalae</taxon>
        <taxon>asterids</taxon>
        <taxon>campanulids</taxon>
        <taxon>Asterales</taxon>
        <taxon>Asteraceae</taxon>
        <taxon>Asteroideae</taxon>
        <taxon>Heliantheae alliance</taxon>
        <taxon>Madieae</taxon>
        <taxon>Madiinae</taxon>
        <taxon>Deinandra</taxon>
    </lineage>
</organism>
<keyword evidence="1" id="KW-0694">RNA-binding</keyword>
<feature type="domain" description="RRM" evidence="3">
    <location>
        <begin position="45"/>
        <end position="114"/>
    </location>
</feature>
<dbReference type="EMBL" id="JBCNJP010000008">
    <property type="protein sequence ID" value="KAK9074091.1"/>
    <property type="molecule type" value="Genomic_DNA"/>
</dbReference>
<evidence type="ECO:0000259" key="3">
    <source>
        <dbReference type="PROSITE" id="PS50102"/>
    </source>
</evidence>
<evidence type="ECO:0000256" key="2">
    <source>
        <dbReference type="SAM" id="MobiDB-lite"/>
    </source>
</evidence>
<evidence type="ECO:0000313" key="4">
    <source>
        <dbReference type="EMBL" id="KAK9074091.1"/>
    </source>
</evidence>
<dbReference type="InterPro" id="IPR012677">
    <property type="entry name" value="Nucleotide-bd_a/b_plait_sf"/>
</dbReference>
<name>A0AAP0DGI6_9ASTR</name>
<dbReference type="AlphaFoldDB" id="A0AAP0DGI6"/>
<feature type="compositionally biased region" description="Polar residues" evidence="2">
    <location>
        <begin position="491"/>
        <end position="503"/>
    </location>
</feature>
<dbReference type="PROSITE" id="PS50102">
    <property type="entry name" value="RRM"/>
    <property type="match status" value="1"/>
</dbReference>
<keyword evidence="5" id="KW-1185">Reference proteome</keyword>
<gene>
    <name evidence="4" type="ORF">SSX86_006688</name>
</gene>
<evidence type="ECO:0000313" key="5">
    <source>
        <dbReference type="Proteomes" id="UP001408789"/>
    </source>
</evidence>